<gene>
    <name evidence="2" type="ORF">BET10_04395</name>
</gene>
<dbReference type="RefSeq" id="WP_070983259.1">
    <property type="nucleotide sequence ID" value="NZ_MKJU01000006.1"/>
</dbReference>
<keyword evidence="3" id="KW-1185">Reference proteome</keyword>
<evidence type="ECO:0000313" key="2">
    <source>
        <dbReference type="EMBL" id="OHU92700.1"/>
    </source>
</evidence>
<dbReference type="EMBL" id="MKJU01000006">
    <property type="protein sequence ID" value="OHU92700.1"/>
    <property type="molecule type" value="Genomic_DNA"/>
</dbReference>
<dbReference type="AlphaFoldDB" id="A0A1S1MVA6"/>
<dbReference type="InterPro" id="IPR001173">
    <property type="entry name" value="Glyco_trans_2-like"/>
</dbReference>
<sequence length="312" mass="35724">MSKYNQAPLVSVLIISYNQEDFIAEAIESAVKQDYDNLEVIVADDGSTDRTVEIIQQYAEQYPKRVVPIVNVENLGITGNSNRGLAICKGKYIAFQGGDDVLLPGKISTQVQWLEADPKRVLCYHDMDVFLSETNETLYYQSHICKYHDGGAELIIKYGTYFGATTVMVRAPKQQVIFDSKIKIASDWLYWFEVVENQGGKIGRVDGVLARYRRHRNNITNNTSHILEEAMSTLNTIDRKYPQYHNLVQHKKSEIYFIDAYQSLCRGELFAVFRSVFKSLCISRGVWISPFKLIFNKLYSTKVSQQLRGVKK</sequence>
<comment type="caution">
    <text evidence="2">The sequence shown here is derived from an EMBL/GenBank/DDBJ whole genome shotgun (WGS) entry which is preliminary data.</text>
</comment>
<evidence type="ECO:0000313" key="3">
    <source>
        <dbReference type="Proteomes" id="UP000179786"/>
    </source>
</evidence>
<dbReference type="InterPro" id="IPR029044">
    <property type="entry name" value="Nucleotide-diphossugar_trans"/>
</dbReference>
<protein>
    <recommendedName>
        <fullName evidence="1">Glycosyltransferase 2-like domain-containing protein</fullName>
    </recommendedName>
</protein>
<organism evidence="2 3">
    <name type="scientific">Pseudoalteromonas amylolytica</name>
    <dbReference type="NCBI Taxonomy" id="1859457"/>
    <lineage>
        <taxon>Bacteria</taxon>
        <taxon>Pseudomonadati</taxon>
        <taxon>Pseudomonadota</taxon>
        <taxon>Gammaproteobacteria</taxon>
        <taxon>Alteromonadales</taxon>
        <taxon>Pseudoalteromonadaceae</taxon>
        <taxon>Pseudoalteromonas</taxon>
    </lineage>
</organism>
<dbReference type="STRING" id="1859457.BET10_04395"/>
<dbReference type="Pfam" id="PF00535">
    <property type="entry name" value="Glycos_transf_2"/>
    <property type="match status" value="1"/>
</dbReference>
<proteinExistence type="predicted"/>
<evidence type="ECO:0000259" key="1">
    <source>
        <dbReference type="Pfam" id="PF00535"/>
    </source>
</evidence>
<accession>A0A1S1MVA6</accession>
<feature type="domain" description="Glycosyltransferase 2-like" evidence="1">
    <location>
        <begin position="11"/>
        <end position="149"/>
    </location>
</feature>
<name>A0A1S1MVA6_9GAMM</name>
<dbReference type="PANTHER" id="PTHR22916">
    <property type="entry name" value="GLYCOSYLTRANSFERASE"/>
    <property type="match status" value="1"/>
</dbReference>
<dbReference type="SUPFAM" id="SSF53448">
    <property type="entry name" value="Nucleotide-diphospho-sugar transferases"/>
    <property type="match status" value="1"/>
</dbReference>
<dbReference type="Gene3D" id="3.90.550.10">
    <property type="entry name" value="Spore Coat Polysaccharide Biosynthesis Protein SpsA, Chain A"/>
    <property type="match status" value="1"/>
</dbReference>
<dbReference type="PANTHER" id="PTHR22916:SF3">
    <property type="entry name" value="UDP-GLCNAC:BETAGAL BETA-1,3-N-ACETYLGLUCOSAMINYLTRANSFERASE-LIKE PROTEIN 1"/>
    <property type="match status" value="1"/>
</dbReference>
<dbReference type="Proteomes" id="UP000179786">
    <property type="component" value="Unassembled WGS sequence"/>
</dbReference>
<dbReference type="GO" id="GO:0016758">
    <property type="term" value="F:hexosyltransferase activity"/>
    <property type="evidence" value="ECO:0007669"/>
    <property type="project" value="UniProtKB-ARBA"/>
</dbReference>
<reference evidence="2 3" key="1">
    <citation type="submission" date="2016-09" db="EMBL/GenBank/DDBJ databases">
        <title>Pseudoalteromonas amylolytica sp. nov., isolated from the surface seawater.</title>
        <authorList>
            <person name="Wu Y.-H."/>
            <person name="Cheng H."/>
            <person name="Jin X.-B."/>
            <person name="Wang C.-S."/>
            <person name="Xu X.-W."/>
        </authorList>
    </citation>
    <scope>NUCLEOTIDE SEQUENCE [LARGE SCALE GENOMIC DNA]</scope>
    <source>
        <strain evidence="2 3">JW1</strain>
    </source>
</reference>